<dbReference type="GO" id="GO:0005886">
    <property type="term" value="C:plasma membrane"/>
    <property type="evidence" value="ECO:0007669"/>
    <property type="project" value="UniProtKB-SubCell"/>
</dbReference>
<feature type="transmembrane region" description="Helical" evidence="8">
    <location>
        <begin position="143"/>
        <end position="162"/>
    </location>
</feature>
<evidence type="ECO:0000256" key="1">
    <source>
        <dbReference type="ARBA" id="ARBA00004651"/>
    </source>
</evidence>
<keyword evidence="5 8" id="KW-0812">Transmembrane</keyword>
<dbReference type="GO" id="GO:0016763">
    <property type="term" value="F:pentosyltransferase activity"/>
    <property type="evidence" value="ECO:0007669"/>
    <property type="project" value="TreeGrafter"/>
</dbReference>
<reference evidence="10 11" key="1">
    <citation type="journal article" date="2013" name="Genome Announc.">
        <title>Draft Genome Sequence of a Hexachlorocyclohexane-Degrading Bacterium, Sphingobium baderi Strain LL03T.</title>
        <authorList>
            <person name="Kaur J."/>
            <person name="Verma H."/>
            <person name="Tripathi C."/>
            <person name="Khurana J.P."/>
            <person name="Lal R."/>
        </authorList>
    </citation>
    <scope>NUCLEOTIDE SEQUENCE [LARGE SCALE GENOMIC DNA]</scope>
    <source>
        <strain evidence="10 11">LL03</strain>
    </source>
</reference>
<evidence type="ECO:0000256" key="2">
    <source>
        <dbReference type="ARBA" id="ARBA00022475"/>
    </source>
</evidence>
<dbReference type="PANTHER" id="PTHR33908">
    <property type="entry name" value="MANNOSYLTRANSFERASE YKCB-RELATED"/>
    <property type="match status" value="1"/>
</dbReference>
<feature type="transmembrane region" description="Helical" evidence="8">
    <location>
        <begin position="118"/>
        <end position="136"/>
    </location>
</feature>
<dbReference type="Proteomes" id="UP000015524">
    <property type="component" value="Unassembled WGS sequence"/>
</dbReference>
<protein>
    <recommendedName>
        <fullName evidence="9">Glycosyltransferase RgtA/B/C/D-like domain-containing protein</fullName>
    </recommendedName>
</protein>
<dbReference type="eggNOG" id="COG1807">
    <property type="taxonomic scope" value="Bacteria"/>
</dbReference>
<feature type="transmembrane region" description="Helical" evidence="8">
    <location>
        <begin position="209"/>
        <end position="229"/>
    </location>
</feature>
<sequence>MYRKIVLAPPRSRAAPVAIALALCVPLLLWCVLTALATPFDHDESQYIAGAYFSSHMLVFRDFLYLQPPLHSWFLAPLAGLFPRDMVLAMRLATAATAFGVLLTLWKAQRIAGISRDSAAIATLLAGSTAAFQFTGSVVRNDMLATLLASLAMLMLLSALRSRRAEHWLLGGLLLGLATATKLNFAPLALASGLFALHPGGRAGWKAAAWLSLGGLAGLSPMLLLYLVAPEPFTYGVLTFGATAPHSWYAANGAEHELLFLEKLADLLKFLWKGPALIALLLIGSRWIFDRNRTASAGRTLCRWMIGGGLLGAALPTPLQVQYLMPLIPPLALGMGYLLDDARRWPFAAREMLLGLLCLAAVPGLLKASGHIAVMARTGSPVLEAGSQAVWIGTTVRALARDDGIVTLSPHLAVDSGLQVDPRFATGPFVYRSGSMITSAQARRMHVVTPATLADLDRDPPAAILAGYEGGTRKLPLAPDAGLLRYAASRRYRGIVLPDGVGRLFVRLSPFRPGRRIMR</sequence>
<feature type="transmembrane region" description="Helical" evidence="8">
    <location>
        <begin position="270"/>
        <end position="289"/>
    </location>
</feature>
<organism evidence="10 11">
    <name type="scientific">Sphingobium baderi LL03</name>
    <dbReference type="NCBI Taxonomy" id="1114964"/>
    <lineage>
        <taxon>Bacteria</taxon>
        <taxon>Pseudomonadati</taxon>
        <taxon>Pseudomonadota</taxon>
        <taxon>Alphaproteobacteria</taxon>
        <taxon>Sphingomonadales</taxon>
        <taxon>Sphingomonadaceae</taxon>
        <taxon>Sphingobium</taxon>
    </lineage>
</organism>
<comment type="subcellular location">
    <subcellularLocation>
        <location evidence="1">Cell membrane</location>
        <topology evidence="1">Multi-pass membrane protein</topology>
    </subcellularLocation>
</comment>
<evidence type="ECO:0000256" key="6">
    <source>
        <dbReference type="ARBA" id="ARBA00022989"/>
    </source>
</evidence>
<keyword evidence="3" id="KW-0328">Glycosyltransferase</keyword>
<dbReference type="RefSeq" id="WP_021246604.1">
    <property type="nucleotide sequence ID" value="NZ_ATIB01000086.1"/>
</dbReference>
<dbReference type="PATRIC" id="fig|1114964.3.peg.3990"/>
<feature type="transmembrane region" description="Helical" evidence="8">
    <location>
        <begin position="301"/>
        <end position="317"/>
    </location>
</feature>
<evidence type="ECO:0000259" key="9">
    <source>
        <dbReference type="Pfam" id="PF13231"/>
    </source>
</evidence>
<evidence type="ECO:0000256" key="4">
    <source>
        <dbReference type="ARBA" id="ARBA00022679"/>
    </source>
</evidence>
<keyword evidence="7 8" id="KW-0472">Membrane</keyword>
<evidence type="ECO:0000256" key="8">
    <source>
        <dbReference type="SAM" id="Phobius"/>
    </source>
</evidence>
<proteinExistence type="predicted"/>
<comment type="caution">
    <text evidence="10">The sequence shown here is derived from an EMBL/GenBank/DDBJ whole genome shotgun (WGS) entry which is preliminary data.</text>
</comment>
<evidence type="ECO:0000313" key="10">
    <source>
        <dbReference type="EMBL" id="EQA97609.1"/>
    </source>
</evidence>
<keyword evidence="11" id="KW-1185">Reference proteome</keyword>
<accession>T0HDY3</accession>
<keyword evidence="6 8" id="KW-1133">Transmembrane helix</keyword>
<gene>
    <name evidence="10" type="ORF">L485_20310</name>
</gene>
<dbReference type="Pfam" id="PF13231">
    <property type="entry name" value="PMT_2"/>
    <property type="match status" value="1"/>
</dbReference>
<name>T0HDY3_9SPHN</name>
<keyword evidence="4" id="KW-0808">Transferase</keyword>
<dbReference type="OrthoDB" id="7463529at2"/>
<evidence type="ECO:0000256" key="7">
    <source>
        <dbReference type="ARBA" id="ARBA00023136"/>
    </source>
</evidence>
<dbReference type="GO" id="GO:0009103">
    <property type="term" value="P:lipopolysaccharide biosynthetic process"/>
    <property type="evidence" value="ECO:0007669"/>
    <property type="project" value="UniProtKB-ARBA"/>
</dbReference>
<keyword evidence="2" id="KW-1003">Cell membrane</keyword>
<dbReference type="InterPro" id="IPR038731">
    <property type="entry name" value="RgtA/B/C-like"/>
</dbReference>
<dbReference type="EMBL" id="ATIB01000086">
    <property type="protein sequence ID" value="EQA97609.1"/>
    <property type="molecule type" value="Genomic_DNA"/>
</dbReference>
<dbReference type="AlphaFoldDB" id="T0HDY3"/>
<dbReference type="PANTHER" id="PTHR33908:SF11">
    <property type="entry name" value="MEMBRANE PROTEIN"/>
    <property type="match status" value="1"/>
</dbReference>
<feature type="transmembrane region" description="Helical" evidence="8">
    <location>
        <begin position="168"/>
        <end position="197"/>
    </location>
</feature>
<dbReference type="InterPro" id="IPR050297">
    <property type="entry name" value="LipidA_mod_glycosyltrf_83"/>
</dbReference>
<evidence type="ECO:0000313" key="11">
    <source>
        <dbReference type="Proteomes" id="UP000015524"/>
    </source>
</evidence>
<feature type="domain" description="Glycosyltransferase RgtA/B/C/D-like" evidence="9">
    <location>
        <begin position="67"/>
        <end position="222"/>
    </location>
</feature>
<evidence type="ECO:0000256" key="3">
    <source>
        <dbReference type="ARBA" id="ARBA00022676"/>
    </source>
</evidence>
<feature type="transmembrane region" description="Helical" evidence="8">
    <location>
        <begin position="87"/>
        <end position="106"/>
    </location>
</feature>
<evidence type="ECO:0000256" key="5">
    <source>
        <dbReference type="ARBA" id="ARBA00022692"/>
    </source>
</evidence>